<dbReference type="Pfam" id="PF04632">
    <property type="entry name" value="FUSC"/>
    <property type="match status" value="1"/>
</dbReference>
<feature type="transmembrane region" description="Helical" evidence="7">
    <location>
        <begin position="427"/>
        <end position="445"/>
    </location>
</feature>
<feature type="transmembrane region" description="Helical" evidence="7">
    <location>
        <begin position="159"/>
        <end position="179"/>
    </location>
</feature>
<keyword evidence="6 7" id="KW-0472">Membrane</keyword>
<feature type="transmembrane region" description="Helical" evidence="7">
    <location>
        <begin position="400"/>
        <end position="421"/>
    </location>
</feature>
<proteinExistence type="predicted"/>
<dbReference type="GO" id="GO:0005886">
    <property type="term" value="C:plasma membrane"/>
    <property type="evidence" value="ECO:0007669"/>
    <property type="project" value="UniProtKB-SubCell"/>
</dbReference>
<dbReference type="AlphaFoldDB" id="A0A329BIX0"/>
<feature type="transmembrane region" description="Helical" evidence="7">
    <location>
        <begin position="130"/>
        <end position="147"/>
    </location>
</feature>
<keyword evidence="3" id="KW-1003">Cell membrane</keyword>
<reference evidence="8 9" key="1">
    <citation type="submission" date="2018-06" db="EMBL/GenBank/DDBJ databases">
        <title>Genomic Encyclopedia of Type Strains, Phase III (KMG-III): the genomes of soil and plant-associated and newly described type strains.</title>
        <authorList>
            <person name="Whitman W."/>
        </authorList>
    </citation>
    <scope>NUCLEOTIDE SEQUENCE [LARGE SCALE GENOMIC DNA]</scope>
    <source>
        <strain evidence="8 9">LMG 23644</strain>
    </source>
</reference>
<comment type="subcellular location">
    <subcellularLocation>
        <location evidence="1">Cell membrane</location>
        <topology evidence="1">Multi-pass membrane protein</topology>
    </subcellularLocation>
</comment>
<dbReference type="GO" id="GO:0022857">
    <property type="term" value="F:transmembrane transporter activity"/>
    <property type="evidence" value="ECO:0007669"/>
    <property type="project" value="InterPro"/>
</dbReference>
<dbReference type="PANTHER" id="PTHR30509:SF9">
    <property type="entry name" value="MULTIDRUG RESISTANCE PROTEIN MDTO"/>
    <property type="match status" value="1"/>
</dbReference>
<dbReference type="Proteomes" id="UP000248918">
    <property type="component" value="Unassembled WGS sequence"/>
</dbReference>
<keyword evidence="2" id="KW-0813">Transport</keyword>
<evidence type="ECO:0000313" key="9">
    <source>
        <dbReference type="Proteomes" id="UP000248918"/>
    </source>
</evidence>
<organism evidence="8 9">
    <name type="scientific">Paraburkholderia bryophila</name>
    <dbReference type="NCBI Taxonomy" id="420952"/>
    <lineage>
        <taxon>Bacteria</taxon>
        <taxon>Pseudomonadati</taxon>
        <taxon>Pseudomonadota</taxon>
        <taxon>Betaproteobacteria</taxon>
        <taxon>Burkholderiales</taxon>
        <taxon>Burkholderiaceae</taxon>
        <taxon>Paraburkholderia</taxon>
    </lineage>
</organism>
<feature type="transmembrane region" description="Helical" evidence="7">
    <location>
        <begin position="479"/>
        <end position="496"/>
    </location>
</feature>
<evidence type="ECO:0000256" key="2">
    <source>
        <dbReference type="ARBA" id="ARBA00022448"/>
    </source>
</evidence>
<name>A0A329BIX0_9BURK</name>
<feature type="transmembrane region" description="Helical" evidence="7">
    <location>
        <begin position="105"/>
        <end position="123"/>
    </location>
</feature>
<dbReference type="InterPro" id="IPR006726">
    <property type="entry name" value="PHBA_efflux_AaeB/fusaric-R"/>
</dbReference>
<gene>
    <name evidence="8" type="ORF">BX591_12358</name>
</gene>
<evidence type="ECO:0000256" key="6">
    <source>
        <dbReference type="ARBA" id="ARBA00023136"/>
    </source>
</evidence>
<feature type="transmembrane region" description="Helical" evidence="7">
    <location>
        <begin position="30"/>
        <end position="52"/>
    </location>
</feature>
<feature type="transmembrane region" description="Helical" evidence="7">
    <location>
        <begin position="533"/>
        <end position="552"/>
    </location>
</feature>
<evidence type="ECO:0000256" key="3">
    <source>
        <dbReference type="ARBA" id="ARBA00022475"/>
    </source>
</evidence>
<protein>
    <submittedName>
        <fullName evidence="8">Putative membrane protein YccC</fullName>
    </submittedName>
</protein>
<comment type="caution">
    <text evidence="8">The sequence shown here is derived from an EMBL/GenBank/DDBJ whole genome shotgun (WGS) entry which is preliminary data.</text>
</comment>
<dbReference type="EMBL" id="QLTK01000023">
    <property type="protein sequence ID" value="RAS22593.1"/>
    <property type="molecule type" value="Genomic_DNA"/>
</dbReference>
<dbReference type="OrthoDB" id="6538131at2"/>
<evidence type="ECO:0000256" key="1">
    <source>
        <dbReference type="ARBA" id="ARBA00004651"/>
    </source>
</evidence>
<feature type="transmembrane region" description="Helical" evidence="7">
    <location>
        <begin position="79"/>
        <end position="99"/>
    </location>
</feature>
<feature type="transmembrane region" description="Helical" evidence="7">
    <location>
        <begin position="503"/>
        <end position="521"/>
    </location>
</feature>
<dbReference type="RefSeq" id="WP_111934268.1">
    <property type="nucleotide sequence ID" value="NZ_CADFFP010000011.1"/>
</dbReference>
<dbReference type="PANTHER" id="PTHR30509">
    <property type="entry name" value="P-HYDROXYBENZOIC ACID EFFLUX PUMP SUBUNIT-RELATED"/>
    <property type="match status" value="1"/>
</dbReference>
<sequence length="725" mass="78196">MTPPADADGAVPPRLRGEWKAYWSDDAPRLLHIVKVALAATLAMGLCMRLALRTPGTAMVSCVIVMMHQQSGMVIARGFYRGLGMVCGSLAGLVLIALFPQQPLLFFLALAAWIGACVFGASYYRNFQSYGFVLAGYGTAITAMPAWSNPYGVFDNVVFTVSEVVIGVVCSSVISAAVFPQRVTPALYASSQRNFTHLLNALHAVLERTAAVAGFDLFLDLIRERAGVETLRSGAVFEDPSIRLHNHLFLDLDRSFLDTVAWIHALHQLKVRVAAEAGPRVRAVVDQLLGDLLAIVPDQRLAEPVALDQVQTMLARLDAFEQALPAHLQRLLESLDGHAPQQRQFAATTGAALFFSIADLRLLCRAYVDARVEDRQSWSLSVFQALSRIGRTRATANRTAALVAGARAAIAVLAVGAAWLASGWVNGSSAIVAVAITSALFALVPNPAVVSWQIFGGCMAGWLAGFGFNFFLLPRFDNFPLLAATIAIFVMVGSYVNSFARTAVLGLGFCIYFCFIVSISNPTVYNPSAYLDTGFALLVGIAAAAVAFSIIVPRAGDWISAQYLKQIRALVADSARDDDLDDLLYSFELSLRDFIIQIAAAPVDPRVDRNRLIGWAFAALEIGRAMIQMRLDTERLGGTLPSAWPAAQDAWLAALAELFCNAAPPAAQAALAATRRALEVLPMVHADTVDAAMLAHCRMRALLHFTELTLQDDTVWLWQTAGAAA</sequence>
<evidence type="ECO:0000256" key="4">
    <source>
        <dbReference type="ARBA" id="ARBA00022692"/>
    </source>
</evidence>
<keyword evidence="4 7" id="KW-0812">Transmembrane</keyword>
<evidence type="ECO:0000256" key="7">
    <source>
        <dbReference type="SAM" id="Phobius"/>
    </source>
</evidence>
<accession>A0A329BIX0</accession>
<feature type="transmembrane region" description="Helical" evidence="7">
    <location>
        <begin position="452"/>
        <end position="473"/>
    </location>
</feature>
<evidence type="ECO:0000256" key="5">
    <source>
        <dbReference type="ARBA" id="ARBA00022989"/>
    </source>
</evidence>
<evidence type="ECO:0000313" key="8">
    <source>
        <dbReference type="EMBL" id="RAS22593.1"/>
    </source>
</evidence>
<keyword evidence="5 7" id="KW-1133">Transmembrane helix</keyword>